<evidence type="ECO:0000256" key="2">
    <source>
        <dbReference type="ARBA" id="ARBA00022692"/>
    </source>
</evidence>
<dbReference type="AlphaFoldDB" id="A0AAN7C2X6"/>
<feature type="transmembrane region" description="Helical" evidence="5">
    <location>
        <begin position="67"/>
        <end position="87"/>
    </location>
</feature>
<dbReference type="Proteomes" id="UP001303760">
    <property type="component" value="Unassembled WGS sequence"/>
</dbReference>
<keyword evidence="4 5" id="KW-0472">Membrane</keyword>
<dbReference type="PANTHER" id="PTHR23502:SF60">
    <property type="entry name" value="MAJOR FACILITATOR SUPERFAMILY (MFS) PROFILE DOMAIN-CONTAINING PROTEIN-RELATED"/>
    <property type="match status" value="1"/>
</dbReference>
<dbReference type="PANTHER" id="PTHR23502">
    <property type="entry name" value="MAJOR FACILITATOR SUPERFAMILY"/>
    <property type="match status" value="1"/>
</dbReference>
<dbReference type="GO" id="GO:0022857">
    <property type="term" value="F:transmembrane transporter activity"/>
    <property type="evidence" value="ECO:0007669"/>
    <property type="project" value="TreeGrafter"/>
</dbReference>
<evidence type="ECO:0000256" key="5">
    <source>
        <dbReference type="SAM" id="Phobius"/>
    </source>
</evidence>
<reference evidence="6" key="1">
    <citation type="journal article" date="2023" name="Mol. Phylogenet. Evol.">
        <title>Genome-scale phylogeny and comparative genomics of the fungal order Sordariales.</title>
        <authorList>
            <person name="Hensen N."/>
            <person name="Bonometti L."/>
            <person name="Westerberg I."/>
            <person name="Brannstrom I.O."/>
            <person name="Guillou S."/>
            <person name="Cros-Aarteil S."/>
            <person name="Calhoun S."/>
            <person name="Haridas S."/>
            <person name="Kuo A."/>
            <person name="Mondo S."/>
            <person name="Pangilinan J."/>
            <person name="Riley R."/>
            <person name="LaButti K."/>
            <person name="Andreopoulos B."/>
            <person name="Lipzen A."/>
            <person name="Chen C."/>
            <person name="Yan M."/>
            <person name="Daum C."/>
            <person name="Ng V."/>
            <person name="Clum A."/>
            <person name="Steindorff A."/>
            <person name="Ohm R.A."/>
            <person name="Martin F."/>
            <person name="Silar P."/>
            <person name="Natvig D.O."/>
            <person name="Lalanne C."/>
            <person name="Gautier V."/>
            <person name="Ament-Velasquez S.L."/>
            <person name="Kruys A."/>
            <person name="Hutchinson M.I."/>
            <person name="Powell A.J."/>
            <person name="Barry K."/>
            <person name="Miller A.N."/>
            <person name="Grigoriev I.V."/>
            <person name="Debuchy R."/>
            <person name="Gladieux P."/>
            <person name="Hiltunen Thoren M."/>
            <person name="Johannesson H."/>
        </authorList>
    </citation>
    <scope>NUCLEOTIDE SEQUENCE</scope>
    <source>
        <strain evidence="6">CBS 532.94</strain>
    </source>
</reference>
<evidence type="ECO:0000313" key="6">
    <source>
        <dbReference type="EMBL" id="KAK4234057.1"/>
    </source>
</evidence>
<dbReference type="InterPro" id="IPR036259">
    <property type="entry name" value="MFS_trans_sf"/>
</dbReference>
<evidence type="ECO:0000256" key="3">
    <source>
        <dbReference type="ARBA" id="ARBA00022989"/>
    </source>
</evidence>
<comment type="caution">
    <text evidence="6">The sequence shown here is derived from an EMBL/GenBank/DDBJ whole genome shotgun (WGS) entry which is preliminary data.</text>
</comment>
<dbReference type="EMBL" id="MU860423">
    <property type="protein sequence ID" value="KAK4234057.1"/>
    <property type="molecule type" value="Genomic_DNA"/>
</dbReference>
<comment type="subcellular location">
    <subcellularLocation>
        <location evidence="1">Membrane</location>
        <topology evidence="1">Multi-pass membrane protein</topology>
    </subcellularLocation>
</comment>
<keyword evidence="7" id="KW-1185">Reference proteome</keyword>
<evidence type="ECO:0000256" key="1">
    <source>
        <dbReference type="ARBA" id="ARBA00004141"/>
    </source>
</evidence>
<proteinExistence type="predicted"/>
<accession>A0AAN7C2X6</accession>
<dbReference type="GO" id="GO:0016020">
    <property type="term" value="C:membrane"/>
    <property type="evidence" value="ECO:0007669"/>
    <property type="project" value="UniProtKB-SubCell"/>
</dbReference>
<sequence>MGAALFGCGIILNTQAMQVYVMDAYRTYIASASAESQFLRSIAAFAFPLFVPLIYRTLGSGWGNSLLAFLLLALGLPAPLLLWRYGARIRAMGKPRW</sequence>
<evidence type="ECO:0000313" key="7">
    <source>
        <dbReference type="Proteomes" id="UP001303760"/>
    </source>
</evidence>
<feature type="transmembrane region" description="Helical" evidence="5">
    <location>
        <begin position="38"/>
        <end position="55"/>
    </location>
</feature>
<evidence type="ECO:0000256" key="4">
    <source>
        <dbReference type="ARBA" id="ARBA00023136"/>
    </source>
</evidence>
<keyword evidence="3 5" id="KW-1133">Transmembrane helix</keyword>
<protein>
    <submittedName>
        <fullName evidence="6">Uncharacterized protein</fullName>
    </submittedName>
</protein>
<keyword evidence="2 5" id="KW-0812">Transmembrane</keyword>
<dbReference type="SUPFAM" id="SSF103473">
    <property type="entry name" value="MFS general substrate transporter"/>
    <property type="match status" value="1"/>
</dbReference>
<reference evidence="6" key="2">
    <citation type="submission" date="2023-05" db="EMBL/GenBank/DDBJ databases">
        <authorList>
            <consortium name="Lawrence Berkeley National Laboratory"/>
            <person name="Steindorff A."/>
            <person name="Hensen N."/>
            <person name="Bonometti L."/>
            <person name="Westerberg I."/>
            <person name="Brannstrom I.O."/>
            <person name="Guillou S."/>
            <person name="Cros-Aarteil S."/>
            <person name="Calhoun S."/>
            <person name="Haridas S."/>
            <person name="Kuo A."/>
            <person name="Mondo S."/>
            <person name="Pangilinan J."/>
            <person name="Riley R."/>
            <person name="Labutti K."/>
            <person name="Andreopoulos B."/>
            <person name="Lipzen A."/>
            <person name="Chen C."/>
            <person name="Yanf M."/>
            <person name="Daum C."/>
            <person name="Ng V."/>
            <person name="Clum A."/>
            <person name="Ohm R."/>
            <person name="Martin F."/>
            <person name="Silar P."/>
            <person name="Natvig D."/>
            <person name="Lalanne C."/>
            <person name="Gautier V."/>
            <person name="Ament-Velasquez S.L."/>
            <person name="Kruys A."/>
            <person name="Hutchinson M.I."/>
            <person name="Powell A.J."/>
            <person name="Barry K."/>
            <person name="Miller A.N."/>
            <person name="Grigoriev I.V."/>
            <person name="Debuchy R."/>
            <person name="Gladieux P."/>
            <person name="Thoren M.H."/>
            <person name="Johannesson H."/>
        </authorList>
    </citation>
    <scope>NUCLEOTIDE SEQUENCE</scope>
    <source>
        <strain evidence="6">CBS 532.94</strain>
    </source>
</reference>
<organism evidence="6 7">
    <name type="scientific">Achaetomium macrosporum</name>
    <dbReference type="NCBI Taxonomy" id="79813"/>
    <lineage>
        <taxon>Eukaryota</taxon>
        <taxon>Fungi</taxon>
        <taxon>Dikarya</taxon>
        <taxon>Ascomycota</taxon>
        <taxon>Pezizomycotina</taxon>
        <taxon>Sordariomycetes</taxon>
        <taxon>Sordariomycetidae</taxon>
        <taxon>Sordariales</taxon>
        <taxon>Chaetomiaceae</taxon>
        <taxon>Achaetomium</taxon>
    </lineage>
</organism>
<name>A0AAN7C2X6_9PEZI</name>
<gene>
    <name evidence="6" type="ORF">C8A03DRAFT_38187</name>
</gene>